<accession>A0ABY7FPB3</accession>
<sequence length="193" mass="22105">ALTAFTLKFKGSRPLKARHLCTVVKDYFSLNPCVEEKPLNPWLISEKNGGLIQHDKDIDFTSMRSLKRKYENVEGDIPPIRSRHNPETSERCANTNRCRTEWILFKLSAYWEKSSHFNSLMTMYRTGQNGPTSPLGNLKTKDAMMMNMDNLTVSKEQIANVEEVTRNQSESKLGQSYRAGVYYCVKSKASLLD</sequence>
<dbReference type="EMBL" id="CP111024">
    <property type="protein sequence ID" value="WAR23895.1"/>
    <property type="molecule type" value="Genomic_DNA"/>
</dbReference>
<name>A0ABY7FPB3_MYAAR</name>
<organism evidence="1 2">
    <name type="scientific">Mya arenaria</name>
    <name type="common">Soft-shell clam</name>
    <dbReference type="NCBI Taxonomy" id="6604"/>
    <lineage>
        <taxon>Eukaryota</taxon>
        <taxon>Metazoa</taxon>
        <taxon>Spiralia</taxon>
        <taxon>Lophotrochozoa</taxon>
        <taxon>Mollusca</taxon>
        <taxon>Bivalvia</taxon>
        <taxon>Autobranchia</taxon>
        <taxon>Heteroconchia</taxon>
        <taxon>Euheterodonta</taxon>
        <taxon>Imparidentia</taxon>
        <taxon>Neoheterodontei</taxon>
        <taxon>Myida</taxon>
        <taxon>Myoidea</taxon>
        <taxon>Myidae</taxon>
        <taxon>Mya</taxon>
    </lineage>
</organism>
<proteinExistence type="predicted"/>
<evidence type="ECO:0000313" key="1">
    <source>
        <dbReference type="EMBL" id="WAR23895.1"/>
    </source>
</evidence>
<reference evidence="1" key="1">
    <citation type="submission" date="2022-11" db="EMBL/GenBank/DDBJ databases">
        <title>Centuries of genome instability and evolution in soft-shell clam transmissible cancer (bioRxiv).</title>
        <authorList>
            <person name="Hart S.F.M."/>
            <person name="Yonemitsu M.A."/>
            <person name="Giersch R.M."/>
            <person name="Beal B.F."/>
            <person name="Arriagada G."/>
            <person name="Davis B.W."/>
            <person name="Ostrander E.A."/>
            <person name="Goff S.P."/>
            <person name="Metzger M.J."/>
        </authorList>
    </citation>
    <scope>NUCLEOTIDE SEQUENCE</scope>
    <source>
        <strain evidence="1">MELC-2E11</strain>
        <tissue evidence="1">Siphon/mantle</tissue>
    </source>
</reference>
<dbReference type="Proteomes" id="UP001164746">
    <property type="component" value="Chromosome 13"/>
</dbReference>
<evidence type="ECO:0000313" key="2">
    <source>
        <dbReference type="Proteomes" id="UP001164746"/>
    </source>
</evidence>
<keyword evidence="2" id="KW-1185">Reference proteome</keyword>
<gene>
    <name evidence="1" type="ORF">MAR_037564</name>
</gene>
<protein>
    <submittedName>
        <fullName evidence="1">Uncharacterized protein</fullName>
    </submittedName>
</protein>
<feature type="non-terminal residue" evidence="1">
    <location>
        <position position="193"/>
    </location>
</feature>